<gene>
    <name evidence="6" type="ORF">UMAG_00902</name>
</gene>
<feature type="compositionally biased region" description="Polar residues" evidence="4">
    <location>
        <begin position="153"/>
        <end position="175"/>
    </location>
</feature>
<evidence type="ECO:0000313" key="7">
    <source>
        <dbReference type="Proteomes" id="UP000000561"/>
    </source>
</evidence>
<dbReference type="Gene3D" id="3.40.50.1820">
    <property type="entry name" value="alpha/beta hydrolase"/>
    <property type="match status" value="1"/>
</dbReference>
<dbReference type="PROSITE" id="PS01174">
    <property type="entry name" value="LIPASE_GDXG_SER"/>
    <property type="match status" value="1"/>
</dbReference>
<dbReference type="InParanoid" id="A0A0D1E4K3"/>
<feature type="domain" description="Alpha/beta hydrolase fold-3" evidence="5">
    <location>
        <begin position="734"/>
        <end position="923"/>
    </location>
</feature>
<feature type="region of interest" description="Disordered" evidence="4">
    <location>
        <begin position="695"/>
        <end position="722"/>
    </location>
</feature>
<feature type="region of interest" description="Disordered" evidence="4">
    <location>
        <begin position="994"/>
        <end position="1026"/>
    </location>
</feature>
<dbReference type="Pfam" id="PF07859">
    <property type="entry name" value="Abhydrolase_3"/>
    <property type="match status" value="1"/>
</dbReference>
<feature type="region of interest" description="Disordered" evidence="4">
    <location>
        <begin position="622"/>
        <end position="648"/>
    </location>
</feature>
<feature type="compositionally biased region" description="Low complexity" evidence="4">
    <location>
        <begin position="211"/>
        <end position="220"/>
    </location>
</feature>
<protein>
    <recommendedName>
        <fullName evidence="5">Alpha/beta hydrolase fold-3 domain-containing protein</fullName>
    </recommendedName>
</protein>
<keyword evidence="2" id="KW-0378">Hydrolase</keyword>
<feature type="region of interest" description="Disordered" evidence="4">
    <location>
        <begin position="1"/>
        <end position="178"/>
    </location>
</feature>
<dbReference type="eggNOG" id="ENOG502S9ZP">
    <property type="taxonomic scope" value="Eukaryota"/>
</dbReference>
<keyword evidence="7" id="KW-1185">Reference proteome</keyword>
<dbReference type="InterPro" id="IPR033140">
    <property type="entry name" value="Lipase_GDXG_put_SER_AS"/>
</dbReference>
<dbReference type="PANTHER" id="PTHR48081:SF26">
    <property type="entry name" value="ALPHA_BETA HYDROLASE FOLD-3 DOMAIN-CONTAINING PROTEIN"/>
    <property type="match status" value="1"/>
</dbReference>
<feature type="compositionally biased region" description="Low complexity" evidence="4">
    <location>
        <begin position="118"/>
        <end position="147"/>
    </location>
</feature>
<feature type="compositionally biased region" description="Polar residues" evidence="4">
    <location>
        <begin position="383"/>
        <end position="410"/>
    </location>
</feature>
<evidence type="ECO:0000256" key="4">
    <source>
        <dbReference type="SAM" id="MobiDB-lite"/>
    </source>
</evidence>
<name>A0A0D1E4K3_MYCMD</name>
<reference evidence="6 7" key="1">
    <citation type="journal article" date="2006" name="Nature">
        <title>Insights from the genome of the biotrophic fungal plant pathogen Ustilago maydis.</title>
        <authorList>
            <person name="Kamper J."/>
            <person name="Kahmann R."/>
            <person name="Bolker M."/>
            <person name="Ma L.J."/>
            <person name="Brefort T."/>
            <person name="Saville B.J."/>
            <person name="Banuett F."/>
            <person name="Kronstad J.W."/>
            <person name="Gold S.E."/>
            <person name="Muller O."/>
            <person name="Perlin M.H."/>
            <person name="Wosten H.A."/>
            <person name="de Vries R."/>
            <person name="Ruiz-Herrera J."/>
            <person name="Reynaga-Pena C.G."/>
            <person name="Snetselaar K."/>
            <person name="McCann M."/>
            <person name="Perez-Martin J."/>
            <person name="Feldbrugge M."/>
            <person name="Basse C.W."/>
            <person name="Steinberg G."/>
            <person name="Ibeas J.I."/>
            <person name="Holloman W."/>
            <person name="Guzman P."/>
            <person name="Farman M."/>
            <person name="Stajich J.E."/>
            <person name="Sentandreu R."/>
            <person name="Gonzalez-Prieto J.M."/>
            <person name="Kennell J.C."/>
            <person name="Molina L."/>
            <person name="Schirawski J."/>
            <person name="Mendoza-Mendoza A."/>
            <person name="Greilinger D."/>
            <person name="Munch K."/>
            <person name="Rossel N."/>
            <person name="Scherer M."/>
            <person name="Vranes M."/>
            <person name="Ladendorf O."/>
            <person name="Vincon V."/>
            <person name="Fuchs U."/>
            <person name="Sandrock B."/>
            <person name="Meng S."/>
            <person name="Ho E.C."/>
            <person name="Cahill M.J."/>
            <person name="Boyce K.J."/>
            <person name="Klose J."/>
            <person name="Klosterman S.J."/>
            <person name="Deelstra H.J."/>
            <person name="Ortiz-Castellanos L."/>
            <person name="Li W."/>
            <person name="Sanchez-Alonso P."/>
            <person name="Schreier P.H."/>
            <person name="Hauser-Hahn I."/>
            <person name="Vaupel M."/>
            <person name="Koopmann E."/>
            <person name="Friedrich G."/>
            <person name="Voss H."/>
            <person name="Schluter T."/>
            <person name="Margolis J."/>
            <person name="Platt D."/>
            <person name="Swimmer C."/>
            <person name="Gnirke A."/>
            <person name="Chen F."/>
            <person name="Vysotskaia V."/>
            <person name="Mannhaupt G."/>
            <person name="Guldener U."/>
            <person name="Munsterkotter M."/>
            <person name="Haase D."/>
            <person name="Oesterheld M."/>
            <person name="Mewes H.W."/>
            <person name="Mauceli E.W."/>
            <person name="DeCaprio D."/>
            <person name="Wade C.M."/>
            <person name="Butler J."/>
            <person name="Young S."/>
            <person name="Jaffe D.B."/>
            <person name="Calvo S."/>
            <person name="Nusbaum C."/>
            <person name="Galagan J."/>
            <person name="Birren B.W."/>
        </authorList>
    </citation>
    <scope>NUCLEOTIDE SEQUENCE [LARGE SCALE GENOMIC DNA]</scope>
    <source>
        <strain evidence="7">DSM 14603 / FGSC 9021 / UM521</strain>
    </source>
</reference>
<feature type="compositionally biased region" description="Low complexity" evidence="4">
    <location>
        <begin position="699"/>
        <end position="722"/>
    </location>
</feature>
<feature type="compositionally biased region" description="Polar residues" evidence="4">
    <location>
        <begin position="238"/>
        <end position="248"/>
    </location>
</feature>
<evidence type="ECO:0000313" key="6">
    <source>
        <dbReference type="EMBL" id="KIS70984.1"/>
    </source>
</evidence>
<feature type="compositionally biased region" description="Polar residues" evidence="4">
    <location>
        <begin position="591"/>
        <end position="602"/>
    </location>
</feature>
<comment type="similarity">
    <text evidence="1">Belongs to the 'GDXG' lipolytic enzyme family.</text>
</comment>
<accession>A0A0D1E4K3</accession>
<dbReference type="RefSeq" id="XP_011386914.1">
    <property type="nucleotide sequence ID" value="XM_011388612.1"/>
</dbReference>
<dbReference type="OrthoDB" id="2152029at2759"/>
<feature type="region of interest" description="Disordered" evidence="4">
    <location>
        <begin position="206"/>
        <end position="262"/>
    </location>
</feature>
<dbReference type="InterPro" id="IPR029058">
    <property type="entry name" value="AB_hydrolase_fold"/>
</dbReference>
<proteinExistence type="inferred from homology"/>
<dbReference type="PANTHER" id="PTHR48081">
    <property type="entry name" value="AB HYDROLASE SUPERFAMILY PROTEIN C4A8.06C"/>
    <property type="match status" value="1"/>
</dbReference>
<dbReference type="OMA" id="CNAREMA"/>
<evidence type="ECO:0000256" key="1">
    <source>
        <dbReference type="ARBA" id="ARBA00010515"/>
    </source>
</evidence>
<evidence type="ECO:0000256" key="2">
    <source>
        <dbReference type="ARBA" id="ARBA00022801"/>
    </source>
</evidence>
<feature type="compositionally biased region" description="Low complexity" evidence="4">
    <location>
        <begin position="31"/>
        <end position="49"/>
    </location>
</feature>
<dbReference type="ESTHER" id="ustma-q4pg61">
    <property type="family name" value="Hormone-sensitive_lipase_like"/>
</dbReference>
<feature type="compositionally biased region" description="Low complexity" evidence="4">
    <location>
        <begin position="64"/>
        <end position="82"/>
    </location>
</feature>
<sequence>MPDRRPAEASSVPSVHSCAHLGTHTIPHSASDPTQLTSTLSSTTTIDQIPHSPTESDRESCNHQPPKQSSMSPPSLSPSEQQAFSSLRPTGSSQQPQASTQHHTVNQHANSKHDSESNHSSIRSLRSSASAIKNLPSTVTETLTTTVGAPARTLNSIKNKLQSPSTSQKSKSDIPNSLGRLEHDMQQNQHAPGNLQQSPSLTTTHETLPAQSSSFTSLFKTKSKRSKKQLPALKQRAPQRSISASANQADIDMQDEEEDHVVQQRIYDQQKRLEELDERQTMGLLRTQQEAGLEPIQCPDQPTKPSWLVALPLFGDGAGSAQQRGDAQGEQACSSRTSSFRRGSSRRRAKADESDTDNRTHTGGIRRSNSEKLPEPRDCSPPVTRSASTSRAAHTRVRSQATPSRRNSTGLHLPRRHSTTWTSKLRTRIPIKEFPLQGSGRESEFNQECPLWARQPWKYMYFSYFGLSVGLYHLPRWAISSILPSHRGRPDWSWKKATMVKLFRHGTKLTFRTRTNLGRDLQKEVPHSKTVRCKFTWVNPVAHDDVRGELRRAMQVQKVMPQRTCGFWYGEVGKQHHAASDSCRARKHASGPSSTNASSTPNQERECKREECERVDAMHESAASLRAVSQSSHGSSGVEAKRGVGRPAEPGEKVLYHLHGGAYWIGTAHEKDVTAAVNTESLRYMAEIYRAREAANGQTASRSTSSSTSSSSSASNSCSAGARSTSAGKLLRSFSLDYRLCVPGRPRAGSYPAALLDALSGYLYLVRELNFSPENIIIAGDSAGGNLALALCRYLRDEGPSIAEQPGALLLMSPWVDVSRSHSGPTGAPNLDSTVYLNQDSDIISNMLAFRNTAVSAFLGDLPARETYRNPYISPVSLQLPLERGGEGPHWGFHGFPKKIYITTGSAEISYDQHLTLAHRLAEGTIKARPVYAGDRLSAGCNAREMAERRARPRPKEILDADQAQIGETPADELQGMQLGVEPERGEQFATKVVDGEPRPGNTRRGLHSRDTTLLGENGEATNDGTLEPAPQPWQASSAAAAAAKTRLHAVPPPEPAEKEDRQVILDEVKDAVHDYLLFKWFEPERSSTWRRIAQWIDGV</sequence>
<feature type="region of interest" description="Disordered" evidence="4">
    <location>
        <begin position="580"/>
        <end position="610"/>
    </location>
</feature>
<dbReference type="Proteomes" id="UP000000561">
    <property type="component" value="Chromosome 2"/>
</dbReference>
<evidence type="ECO:0000256" key="3">
    <source>
        <dbReference type="PROSITE-ProRule" id="PRU10038"/>
    </source>
</evidence>
<dbReference type="InterPro" id="IPR050300">
    <property type="entry name" value="GDXG_lipolytic_enzyme"/>
</dbReference>
<dbReference type="InterPro" id="IPR013094">
    <property type="entry name" value="AB_hydrolase_3"/>
</dbReference>
<evidence type="ECO:0000259" key="5">
    <source>
        <dbReference type="Pfam" id="PF07859"/>
    </source>
</evidence>
<dbReference type="GO" id="GO:0016787">
    <property type="term" value="F:hydrolase activity"/>
    <property type="evidence" value="ECO:0007669"/>
    <property type="project" value="UniProtKB-KW"/>
</dbReference>
<organism evidence="6 7">
    <name type="scientific">Mycosarcoma maydis</name>
    <name type="common">Corn smut fungus</name>
    <name type="synonym">Ustilago maydis</name>
    <dbReference type="NCBI Taxonomy" id="5270"/>
    <lineage>
        <taxon>Eukaryota</taxon>
        <taxon>Fungi</taxon>
        <taxon>Dikarya</taxon>
        <taxon>Basidiomycota</taxon>
        <taxon>Ustilaginomycotina</taxon>
        <taxon>Ustilaginomycetes</taxon>
        <taxon>Ustilaginales</taxon>
        <taxon>Ustilaginaceae</taxon>
        <taxon>Mycosarcoma</taxon>
    </lineage>
</organism>
<dbReference type="VEuPathDB" id="FungiDB:UMAG_00902"/>
<dbReference type="KEGG" id="uma:UMAG_00902"/>
<dbReference type="EMBL" id="CM003141">
    <property type="protein sequence ID" value="KIS70984.1"/>
    <property type="molecule type" value="Genomic_DNA"/>
</dbReference>
<dbReference type="GeneID" id="23562070"/>
<feature type="compositionally biased region" description="Basic and acidic residues" evidence="4">
    <location>
        <begin position="350"/>
        <end position="360"/>
    </location>
</feature>
<dbReference type="SUPFAM" id="SSF53474">
    <property type="entry name" value="alpha/beta-Hydrolases"/>
    <property type="match status" value="1"/>
</dbReference>
<feature type="active site" evidence="3">
    <location>
        <position position="782"/>
    </location>
</feature>
<feature type="compositionally biased region" description="Polar residues" evidence="4">
    <location>
        <begin position="83"/>
        <end position="109"/>
    </location>
</feature>
<dbReference type="AlphaFoldDB" id="A0A0D1E4K3"/>
<feature type="region of interest" description="Disordered" evidence="4">
    <location>
        <begin position="318"/>
        <end position="419"/>
    </location>
</feature>
<feature type="compositionally biased region" description="Basic and acidic residues" evidence="4">
    <location>
        <begin position="368"/>
        <end position="378"/>
    </location>
</feature>